<keyword evidence="3" id="KW-1185">Reference proteome</keyword>
<evidence type="ECO:0008006" key="4">
    <source>
        <dbReference type="Google" id="ProtNLM"/>
    </source>
</evidence>
<dbReference type="KEGG" id="tut:107361436"/>
<protein>
    <recommendedName>
        <fullName evidence="4">Dysbindin</fullName>
    </recommendedName>
</protein>
<reference evidence="2" key="2">
    <citation type="submission" date="2015-06" db="UniProtKB">
        <authorList>
            <consortium name="EnsemblMetazoa"/>
        </authorList>
    </citation>
    <scope>IDENTIFICATION</scope>
</reference>
<dbReference type="InterPro" id="IPR007531">
    <property type="entry name" value="Dysbindin"/>
</dbReference>
<dbReference type="HOGENOM" id="CLU_1103976_0_0_1"/>
<dbReference type="OrthoDB" id="2445127at2759"/>
<evidence type="ECO:0000256" key="1">
    <source>
        <dbReference type="ARBA" id="ARBA00008686"/>
    </source>
</evidence>
<comment type="similarity">
    <text evidence="1">Belongs to the dysbindin family.</text>
</comment>
<dbReference type="GO" id="GO:0005737">
    <property type="term" value="C:cytoplasm"/>
    <property type="evidence" value="ECO:0007669"/>
    <property type="project" value="InterPro"/>
</dbReference>
<dbReference type="EnsemblMetazoa" id="tetur06g00980.1">
    <property type="protein sequence ID" value="tetur06g00980.1"/>
    <property type="gene ID" value="tetur06g00980"/>
</dbReference>
<name>T1K6M1_TETUR</name>
<evidence type="ECO:0000313" key="2">
    <source>
        <dbReference type="EnsemblMetazoa" id="tetur06g00980.1"/>
    </source>
</evidence>
<dbReference type="PANTHER" id="PTHR16294">
    <property type="entry name" value="DYSTROBREVIN BINDING PROTEIN 1 DYSBINDIN"/>
    <property type="match status" value="1"/>
</dbReference>
<organism evidence="2 3">
    <name type="scientific">Tetranychus urticae</name>
    <name type="common">Two-spotted spider mite</name>
    <dbReference type="NCBI Taxonomy" id="32264"/>
    <lineage>
        <taxon>Eukaryota</taxon>
        <taxon>Metazoa</taxon>
        <taxon>Ecdysozoa</taxon>
        <taxon>Arthropoda</taxon>
        <taxon>Chelicerata</taxon>
        <taxon>Arachnida</taxon>
        <taxon>Acari</taxon>
        <taxon>Acariformes</taxon>
        <taxon>Trombidiformes</taxon>
        <taxon>Prostigmata</taxon>
        <taxon>Eleutherengona</taxon>
        <taxon>Raphignathae</taxon>
        <taxon>Tetranychoidea</taxon>
        <taxon>Tetranychidae</taxon>
        <taxon>Tetranychus</taxon>
    </lineage>
</organism>
<dbReference type="EMBL" id="CAEY01001792">
    <property type="status" value="NOT_ANNOTATED_CDS"/>
    <property type="molecule type" value="Genomic_DNA"/>
</dbReference>
<dbReference type="Proteomes" id="UP000015104">
    <property type="component" value="Unassembled WGS sequence"/>
</dbReference>
<proteinExistence type="inferred from homology"/>
<dbReference type="PANTHER" id="PTHR16294:SF6">
    <property type="entry name" value="DYNAMIN N-TERMINAL DOMAIN-CONTAINING PROTEIN"/>
    <property type="match status" value="1"/>
</dbReference>
<evidence type="ECO:0000313" key="3">
    <source>
        <dbReference type="Proteomes" id="UP000015104"/>
    </source>
</evidence>
<reference evidence="3" key="1">
    <citation type="submission" date="2011-08" db="EMBL/GenBank/DDBJ databases">
        <authorList>
            <person name="Rombauts S."/>
        </authorList>
    </citation>
    <scope>NUCLEOTIDE SEQUENCE</scope>
    <source>
        <strain evidence="3">London</strain>
    </source>
</reference>
<dbReference type="OMA" id="ENWKLDH"/>
<gene>
    <name evidence="2" type="primary">107361436</name>
</gene>
<accession>T1K6M1</accession>
<dbReference type="eggNOG" id="ENOG502QRS9">
    <property type="taxonomic scope" value="Eukaryota"/>
</dbReference>
<sequence length="252" mass="29365">MKTTSMFDNFRDKIQNVQSLSSGLLELSIGEKKSKNPVKGVNLNAGFKLLSWHQTHWEKCHQTTQENAELAEKVAHQLEKYETCITRQQNAVKNFISLCETLPQLEESISTIGEDLNSLKRNILCLEEALDELKIRKELENLIQFKVDQKYRLARYKDYKISELESLKSRLAADHAKKIANYEKLELLKLKERQLAYQAAFEEDLNFYKTHGKLINKTDSDEKIKSLEEIEVEPDEEDKKALDQFLEDKDII</sequence>
<dbReference type="AlphaFoldDB" id="T1K6M1"/>